<reference evidence="2" key="1">
    <citation type="submission" date="2023-03" db="EMBL/GenBank/DDBJ databases">
        <title>Complete genome of Cladonia borealis.</title>
        <authorList>
            <person name="Park H."/>
        </authorList>
    </citation>
    <scope>NUCLEOTIDE SEQUENCE</scope>
    <source>
        <strain evidence="2">ANT050790</strain>
    </source>
</reference>
<feature type="region of interest" description="Disordered" evidence="1">
    <location>
        <begin position="146"/>
        <end position="210"/>
    </location>
</feature>
<organism evidence="2 3">
    <name type="scientific">Cladonia borealis</name>
    <dbReference type="NCBI Taxonomy" id="184061"/>
    <lineage>
        <taxon>Eukaryota</taxon>
        <taxon>Fungi</taxon>
        <taxon>Dikarya</taxon>
        <taxon>Ascomycota</taxon>
        <taxon>Pezizomycotina</taxon>
        <taxon>Lecanoromycetes</taxon>
        <taxon>OSLEUM clade</taxon>
        <taxon>Lecanoromycetidae</taxon>
        <taxon>Lecanorales</taxon>
        <taxon>Lecanorineae</taxon>
        <taxon>Cladoniaceae</taxon>
        <taxon>Cladonia</taxon>
    </lineage>
</organism>
<keyword evidence="3" id="KW-1185">Reference proteome</keyword>
<feature type="region of interest" description="Disordered" evidence="1">
    <location>
        <begin position="1"/>
        <end position="20"/>
    </location>
</feature>
<comment type="caution">
    <text evidence="2">The sequence shown here is derived from an EMBL/GenBank/DDBJ whole genome shotgun (WGS) entry which is preliminary data.</text>
</comment>
<feature type="region of interest" description="Disordered" evidence="1">
    <location>
        <begin position="223"/>
        <end position="260"/>
    </location>
</feature>
<feature type="compositionally biased region" description="Basic and acidic residues" evidence="1">
    <location>
        <begin position="603"/>
        <end position="621"/>
    </location>
</feature>
<feature type="region of interest" description="Disordered" evidence="1">
    <location>
        <begin position="495"/>
        <end position="518"/>
    </location>
</feature>
<evidence type="ECO:0000313" key="3">
    <source>
        <dbReference type="Proteomes" id="UP001166286"/>
    </source>
</evidence>
<feature type="compositionally biased region" description="Basic and acidic residues" evidence="1">
    <location>
        <begin position="223"/>
        <end position="242"/>
    </location>
</feature>
<gene>
    <name evidence="2" type="ORF">JMJ35_004229</name>
</gene>
<evidence type="ECO:0000256" key="1">
    <source>
        <dbReference type="SAM" id="MobiDB-lite"/>
    </source>
</evidence>
<feature type="region of interest" description="Disordered" evidence="1">
    <location>
        <begin position="588"/>
        <end position="624"/>
    </location>
</feature>
<name>A0AA39R1P8_9LECA</name>
<dbReference type="Proteomes" id="UP001166286">
    <property type="component" value="Unassembled WGS sequence"/>
</dbReference>
<sequence length="817" mass="91633">MSDPRSSRLPLEQLVPTPEPNETVAGEFWTIKRNGEDWPIVICDEEIVCTFFKGRIRPFNARQADGNWPGDYKTGGIRESQRCYPAVQLGVLRFTWVAWKTLEEFDKETGQAIQATTRNKELAKGWSEAMRLYSLEDPLPELKKTMREQRLGKGEPKAATGSDKIKRKGTPLFKNPPNPRVEEVDDEEPEDLFVQQGSSTGQRIKKEPGDLASFADMSVFERSTDLTRSDSEQPHKKSRLDTLGRSSMRPSTPFGAIPQGASSKRILMSRAKSASGLNEIVVDPNMVTIFVGNPHIPFGLRRSSLDASPLLSKDLSYDPKIGWYVMSPTLSELDRDKFMPVGQYLMRGEYDPNIVDEGTEWVRLEATRGVQYDVSGEAVRSGIIYDTARTLEMPGLQDLAFRKLKALAQDRPHQPFEILEVVDRVFKAAQPDMKKYLVEYLAEQFWNFVVVENRKFTDVMEADEVLAKRVFGLLAGHPEADLKNEAEEKMKVEENIGEGKDEAQSQGTLVGDEADDSDSQELILDYNGPITTPKDKRFLAQRKAEKDWAAKEKAERDAVKKMTAKELLADIDAVVDQAASTISAANGTVSFGGRQHATPATTAEKEKAARDRATKERDRAVRSTASELLADNDSFETVDQAASIISAANGTVSFGPGPDYSRPNHAPPIGTTFRGMTDEEFLESIEEVKRDHFQELEDAEKFKLHQQENALRNAGVYATKSWEGPTLEEFLKDKKDKEAETLELQKLKDTMVAKAVQGNEGWEKLTFSEILKGKKVKEMLEWQKKGDAMGVDLDGWTWEGHTGSEKGKEKEMAEKKE</sequence>
<dbReference type="EMBL" id="JAFEKC020000008">
    <property type="protein sequence ID" value="KAK0513243.1"/>
    <property type="molecule type" value="Genomic_DNA"/>
</dbReference>
<feature type="compositionally biased region" description="Basic and acidic residues" evidence="1">
    <location>
        <begin position="802"/>
        <end position="817"/>
    </location>
</feature>
<feature type="region of interest" description="Disordered" evidence="1">
    <location>
        <begin position="793"/>
        <end position="817"/>
    </location>
</feature>
<feature type="compositionally biased region" description="Basic and acidic residues" evidence="1">
    <location>
        <begin position="146"/>
        <end position="156"/>
    </location>
</feature>
<protein>
    <submittedName>
        <fullName evidence="2">Uncharacterized protein</fullName>
    </submittedName>
</protein>
<proteinExistence type="predicted"/>
<dbReference type="AlphaFoldDB" id="A0AA39R1P8"/>
<evidence type="ECO:0000313" key="2">
    <source>
        <dbReference type="EMBL" id="KAK0513243.1"/>
    </source>
</evidence>
<accession>A0AA39R1P8</accession>